<dbReference type="Pfam" id="PF00218">
    <property type="entry name" value="IGPS"/>
    <property type="match status" value="1"/>
</dbReference>
<evidence type="ECO:0000256" key="2">
    <source>
        <dbReference type="ARBA" id="ARBA00004696"/>
    </source>
</evidence>
<dbReference type="PANTHER" id="PTHR22854:SF2">
    <property type="entry name" value="INDOLE-3-GLYCEROL-PHOSPHATE SYNTHASE"/>
    <property type="match status" value="1"/>
</dbReference>
<comment type="catalytic activity">
    <reaction evidence="1 8">
        <text>1-(2-carboxyphenylamino)-1-deoxy-D-ribulose 5-phosphate + H(+) = (1S,2R)-1-C-(indol-3-yl)glycerol 3-phosphate + CO2 + H2O</text>
        <dbReference type="Rhea" id="RHEA:23476"/>
        <dbReference type="ChEBI" id="CHEBI:15377"/>
        <dbReference type="ChEBI" id="CHEBI:15378"/>
        <dbReference type="ChEBI" id="CHEBI:16526"/>
        <dbReference type="ChEBI" id="CHEBI:58613"/>
        <dbReference type="ChEBI" id="CHEBI:58866"/>
        <dbReference type="EC" id="4.1.1.48"/>
    </reaction>
</comment>
<keyword evidence="11" id="KW-1185">Reference proteome</keyword>
<comment type="pathway">
    <text evidence="2 8">Amino-acid biosynthesis; L-tryptophan biosynthesis; L-tryptophan from chorismate: step 4/5.</text>
</comment>
<evidence type="ECO:0000256" key="8">
    <source>
        <dbReference type="HAMAP-Rule" id="MF_00134"/>
    </source>
</evidence>
<keyword evidence="4 8" id="KW-0210">Decarboxylase</keyword>
<dbReference type="EMBL" id="PKUR01000004">
    <property type="protein sequence ID" value="PLW85194.1"/>
    <property type="molecule type" value="Genomic_DNA"/>
</dbReference>
<evidence type="ECO:0000259" key="9">
    <source>
        <dbReference type="Pfam" id="PF00218"/>
    </source>
</evidence>
<proteinExistence type="inferred from homology"/>
<evidence type="ECO:0000256" key="6">
    <source>
        <dbReference type="ARBA" id="ARBA00023141"/>
    </source>
</evidence>
<dbReference type="KEGG" id="hja:BST95_01130"/>
<keyword evidence="3 8" id="KW-0028">Amino-acid biosynthesis</keyword>
<evidence type="ECO:0000313" key="10">
    <source>
        <dbReference type="EMBL" id="PLW85194.1"/>
    </source>
</evidence>
<dbReference type="NCBIfam" id="NF001370">
    <property type="entry name" value="PRK00278.1-2"/>
    <property type="match status" value="1"/>
</dbReference>
<evidence type="ECO:0000313" key="11">
    <source>
        <dbReference type="Proteomes" id="UP000235162"/>
    </source>
</evidence>
<dbReference type="PANTHER" id="PTHR22854">
    <property type="entry name" value="TRYPTOPHAN BIOSYNTHESIS PROTEIN"/>
    <property type="match status" value="1"/>
</dbReference>
<dbReference type="HAMAP" id="MF_00134_B">
    <property type="entry name" value="IGPS_B"/>
    <property type="match status" value="1"/>
</dbReference>
<dbReference type="FunFam" id="3.20.20.70:FF:000024">
    <property type="entry name" value="Indole-3-glycerol phosphate synthase"/>
    <property type="match status" value="1"/>
</dbReference>
<sequence length="264" mass="28836">MNTPTILRNILARKAEEVRERRAKRSLSDLESQLAYQDGPRGFAGALAAKVAQAQPAVIAEAKRASPSQGVIREDFQPAQIAASYQAGGATCLSVLTDIDFFQGADEYLKKARAACDLPVIRKDFTVDPYQVIEARAIGADAVLLIVAALDDVQMEELATTAVEAGLDVLVEVHDRAELDRALELGTPLVGINNRDLHTFHMRLETTLELLPHIPGDRVVVTESGIHTPADVAVMREQNVHAFLVGEAFMRADEPGEKLRELFF</sequence>
<comment type="similarity">
    <text evidence="8">Belongs to the TrpC family.</text>
</comment>
<dbReference type="InterPro" id="IPR011060">
    <property type="entry name" value="RibuloseP-bd_barrel"/>
</dbReference>
<dbReference type="InterPro" id="IPR013798">
    <property type="entry name" value="Indole-3-glycerol_P_synth_dom"/>
</dbReference>
<dbReference type="Gene3D" id="3.20.20.70">
    <property type="entry name" value="Aldolase class I"/>
    <property type="match status" value="1"/>
</dbReference>
<evidence type="ECO:0000256" key="1">
    <source>
        <dbReference type="ARBA" id="ARBA00001633"/>
    </source>
</evidence>
<dbReference type="GO" id="GO:0004425">
    <property type="term" value="F:indole-3-glycerol-phosphate synthase activity"/>
    <property type="evidence" value="ECO:0007669"/>
    <property type="project" value="UniProtKB-UniRule"/>
</dbReference>
<dbReference type="InterPro" id="IPR045186">
    <property type="entry name" value="Indole-3-glycerol_P_synth"/>
</dbReference>
<feature type="domain" description="Indole-3-glycerol phosphate synthase" evidence="9">
    <location>
        <begin position="7"/>
        <end position="262"/>
    </location>
</feature>
<keyword evidence="6 8" id="KW-0057">Aromatic amino acid biosynthesis</keyword>
<organism evidence="10 11">
    <name type="scientific">Halioglobus japonicus</name>
    <dbReference type="NCBI Taxonomy" id="930805"/>
    <lineage>
        <taxon>Bacteria</taxon>
        <taxon>Pseudomonadati</taxon>
        <taxon>Pseudomonadota</taxon>
        <taxon>Gammaproteobacteria</taxon>
        <taxon>Cellvibrionales</taxon>
        <taxon>Halieaceae</taxon>
        <taxon>Halioglobus</taxon>
    </lineage>
</organism>
<evidence type="ECO:0000256" key="7">
    <source>
        <dbReference type="ARBA" id="ARBA00023239"/>
    </source>
</evidence>
<keyword evidence="7 8" id="KW-0456">Lyase</keyword>
<gene>
    <name evidence="8" type="primary">trpC</name>
    <name evidence="10" type="ORF">C0029_15395</name>
</gene>
<accession>A0AAP8MCM8</accession>
<reference evidence="10 11" key="1">
    <citation type="submission" date="2018-01" db="EMBL/GenBank/DDBJ databases">
        <title>The draft genome sequence of Halioglobus japonicus S1-36.</title>
        <authorList>
            <person name="Du Z.-J."/>
            <person name="Shi M.-J."/>
        </authorList>
    </citation>
    <scope>NUCLEOTIDE SEQUENCE [LARGE SCALE GENOMIC DNA]</scope>
    <source>
        <strain evidence="10 11">S1-36</strain>
    </source>
</reference>
<protein>
    <recommendedName>
        <fullName evidence="8">Indole-3-glycerol phosphate synthase</fullName>
        <shortName evidence="8">IGPS</shortName>
        <ecNumber evidence="8">4.1.1.48</ecNumber>
    </recommendedName>
</protein>
<keyword evidence="5 8" id="KW-0822">Tryptophan biosynthesis</keyword>
<dbReference type="EC" id="4.1.1.48" evidence="8"/>
<dbReference type="SUPFAM" id="SSF51366">
    <property type="entry name" value="Ribulose-phoshate binding barrel"/>
    <property type="match status" value="1"/>
</dbReference>
<dbReference type="Proteomes" id="UP000235162">
    <property type="component" value="Unassembled WGS sequence"/>
</dbReference>
<dbReference type="InterPro" id="IPR013785">
    <property type="entry name" value="Aldolase_TIM"/>
</dbReference>
<evidence type="ECO:0000256" key="4">
    <source>
        <dbReference type="ARBA" id="ARBA00022793"/>
    </source>
</evidence>
<name>A0AAP8MCM8_9GAMM</name>
<dbReference type="CDD" id="cd00331">
    <property type="entry name" value="IGPS"/>
    <property type="match status" value="1"/>
</dbReference>
<dbReference type="NCBIfam" id="NF001373">
    <property type="entry name" value="PRK00278.1-6"/>
    <property type="match status" value="1"/>
</dbReference>
<dbReference type="AlphaFoldDB" id="A0AAP8MCM8"/>
<dbReference type="GO" id="GO:0000162">
    <property type="term" value="P:L-tryptophan biosynthetic process"/>
    <property type="evidence" value="ECO:0007669"/>
    <property type="project" value="UniProtKB-UniRule"/>
</dbReference>
<comment type="caution">
    <text evidence="10">The sequence shown here is derived from an EMBL/GenBank/DDBJ whole genome shotgun (WGS) entry which is preliminary data.</text>
</comment>
<dbReference type="NCBIfam" id="NF001377">
    <property type="entry name" value="PRK00278.2-4"/>
    <property type="match status" value="1"/>
</dbReference>
<evidence type="ECO:0000256" key="3">
    <source>
        <dbReference type="ARBA" id="ARBA00022605"/>
    </source>
</evidence>
<evidence type="ECO:0000256" key="5">
    <source>
        <dbReference type="ARBA" id="ARBA00022822"/>
    </source>
</evidence>
<dbReference type="GO" id="GO:0004640">
    <property type="term" value="F:phosphoribosylanthranilate isomerase activity"/>
    <property type="evidence" value="ECO:0007669"/>
    <property type="project" value="TreeGrafter"/>
</dbReference>